<dbReference type="Proteomes" id="UP000235786">
    <property type="component" value="Unassembled WGS sequence"/>
</dbReference>
<gene>
    <name evidence="3" type="ORF">L207DRAFT_553708</name>
</gene>
<dbReference type="CDD" id="cd10170">
    <property type="entry name" value="ASKHA_NBD_HSP70"/>
    <property type="match status" value="1"/>
</dbReference>
<proteinExistence type="predicted"/>
<dbReference type="GO" id="GO:0140662">
    <property type="term" value="F:ATP-dependent protein folding chaperone"/>
    <property type="evidence" value="ECO:0007669"/>
    <property type="project" value="InterPro"/>
</dbReference>
<dbReference type="Gene3D" id="3.30.420.40">
    <property type="match status" value="2"/>
</dbReference>
<dbReference type="OrthoDB" id="2963168at2759"/>
<dbReference type="PRINTS" id="PR00301">
    <property type="entry name" value="HEATSHOCK70"/>
</dbReference>
<dbReference type="Gene3D" id="3.90.640.10">
    <property type="entry name" value="Actin, Chain A, domain 4"/>
    <property type="match status" value="1"/>
</dbReference>
<keyword evidence="4" id="KW-1185">Reference proteome</keyword>
<reference evidence="3 4" key="1">
    <citation type="submission" date="2016-04" db="EMBL/GenBank/DDBJ databases">
        <title>A degradative enzymes factory behind the ericoid mycorrhizal symbiosis.</title>
        <authorList>
            <consortium name="DOE Joint Genome Institute"/>
            <person name="Martino E."/>
            <person name="Morin E."/>
            <person name="Grelet G."/>
            <person name="Kuo A."/>
            <person name="Kohler A."/>
            <person name="Daghino S."/>
            <person name="Barry K."/>
            <person name="Choi C."/>
            <person name="Cichocki N."/>
            <person name="Clum A."/>
            <person name="Copeland A."/>
            <person name="Hainaut M."/>
            <person name="Haridas S."/>
            <person name="Labutti K."/>
            <person name="Lindquist E."/>
            <person name="Lipzen A."/>
            <person name="Khouja H.-R."/>
            <person name="Murat C."/>
            <person name="Ohm R."/>
            <person name="Olson A."/>
            <person name="Spatafora J."/>
            <person name="Veneault-Fourrey C."/>
            <person name="Henrissat B."/>
            <person name="Grigoriev I."/>
            <person name="Martin F."/>
            <person name="Perotto S."/>
        </authorList>
    </citation>
    <scope>NUCLEOTIDE SEQUENCE [LARGE SCALE GENOMIC DNA]</scope>
    <source>
        <strain evidence="3 4">F</strain>
    </source>
</reference>
<dbReference type="PANTHER" id="PTHR14187">
    <property type="entry name" value="ALPHA KINASE/ELONGATION FACTOR 2 KINASE"/>
    <property type="match status" value="1"/>
</dbReference>
<dbReference type="SUPFAM" id="SSF53067">
    <property type="entry name" value="Actin-like ATPase domain"/>
    <property type="match status" value="2"/>
</dbReference>
<dbReference type="PANTHER" id="PTHR14187:SF82">
    <property type="entry name" value="FAMILY CHAPERONE, PUTATIVE (AFU_ORTHOLOGUE AFUA_7G08575)-RELATED"/>
    <property type="match status" value="1"/>
</dbReference>
<dbReference type="EMBL" id="KZ613943">
    <property type="protein sequence ID" value="PMD42775.1"/>
    <property type="molecule type" value="Genomic_DNA"/>
</dbReference>
<dbReference type="InterPro" id="IPR013126">
    <property type="entry name" value="Hsp_70_fam"/>
</dbReference>
<sequence length="567" mass="63777">MMKKIVVGIDFGTTFSGIAWGNTLDAHINIIQQWPGLSSPLDKSSEKVPTQILYDGEAPGDFKWGYQIKDDLPRHQWFKLDLESSYNPKEKALANRYPHPNNLPSNVDHNAQQLTTDYLAGLKRHLTHMLQLQLGELQAKTTPLQFILTVPAVWSEIAREKTLTAAEGAGLGDDAPNLLVSEPEVAATYALQRQDLRYLKPGDTFVVCDAGGGTVDLISYTVVKLEPVLEVKEAAPGTGGLCGSTYLNRRFQEYLEVRLGQQDGWDEDTLKEAMDHFDQLVKVQYTSTVKDQTWRVPVTGLATNEALSIKKGKLILKSADVKEILEPVIAQVVKLVLEQIRTTSGEVKAVLLVGGFGMSMYLRERIKEEVSNKIEVLQPPYGWSAVVRGAVLKGIAQSDPKHTKVRLTSRIARKHLGTCCGVIFNEKIHSASRKYFDAYDGTWRTTAMSWFIKRGDTVNEDKPYTFEYYNVTSFTDEKPTEVVLYIYCDRTNRSAVAYRDDEVETLARLNVKVGDLPKDAFDIKFGKDDKIYYKLEYAVEITYQSASTKYELVHKGKRYSSVIAEYV</sequence>
<dbReference type="AlphaFoldDB" id="A0A2J6RW79"/>
<dbReference type="InterPro" id="IPR043129">
    <property type="entry name" value="ATPase_NBD"/>
</dbReference>
<dbReference type="Pfam" id="PF00012">
    <property type="entry name" value="HSP70"/>
    <property type="match status" value="1"/>
</dbReference>
<evidence type="ECO:0000313" key="3">
    <source>
        <dbReference type="EMBL" id="PMD42775.1"/>
    </source>
</evidence>
<evidence type="ECO:0000313" key="4">
    <source>
        <dbReference type="Proteomes" id="UP000235786"/>
    </source>
</evidence>
<name>A0A2J6RW79_HYAVF</name>
<evidence type="ECO:0000256" key="1">
    <source>
        <dbReference type="ARBA" id="ARBA00022741"/>
    </source>
</evidence>
<organism evidence="3 4">
    <name type="scientific">Hyaloscypha variabilis (strain UAMH 11265 / GT02V1 / F)</name>
    <name type="common">Meliniomyces variabilis</name>
    <dbReference type="NCBI Taxonomy" id="1149755"/>
    <lineage>
        <taxon>Eukaryota</taxon>
        <taxon>Fungi</taxon>
        <taxon>Dikarya</taxon>
        <taxon>Ascomycota</taxon>
        <taxon>Pezizomycotina</taxon>
        <taxon>Leotiomycetes</taxon>
        <taxon>Helotiales</taxon>
        <taxon>Hyaloscyphaceae</taxon>
        <taxon>Hyaloscypha</taxon>
        <taxon>Hyaloscypha variabilis</taxon>
    </lineage>
</organism>
<evidence type="ECO:0000256" key="2">
    <source>
        <dbReference type="ARBA" id="ARBA00022840"/>
    </source>
</evidence>
<keyword evidence="1" id="KW-0547">Nucleotide-binding</keyword>
<accession>A0A2J6RW79</accession>
<dbReference type="STRING" id="1149755.A0A2J6RW79"/>
<keyword evidence="2" id="KW-0067">ATP-binding</keyword>
<protein>
    <submittedName>
        <fullName evidence="3">Actin-like ATPase domain-containing protein</fullName>
    </submittedName>
</protein>
<dbReference type="GO" id="GO:0005524">
    <property type="term" value="F:ATP binding"/>
    <property type="evidence" value="ECO:0007669"/>
    <property type="project" value="UniProtKB-KW"/>
</dbReference>